<organism evidence="2 3">
    <name type="scientific">Protopolystoma xenopodis</name>
    <dbReference type="NCBI Taxonomy" id="117903"/>
    <lineage>
        <taxon>Eukaryota</taxon>
        <taxon>Metazoa</taxon>
        <taxon>Spiralia</taxon>
        <taxon>Lophotrochozoa</taxon>
        <taxon>Platyhelminthes</taxon>
        <taxon>Monogenea</taxon>
        <taxon>Polyopisthocotylea</taxon>
        <taxon>Polystomatidea</taxon>
        <taxon>Polystomatidae</taxon>
        <taxon>Protopolystoma</taxon>
    </lineage>
</organism>
<feature type="region of interest" description="Disordered" evidence="1">
    <location>
        <begin position="38"/>
        <end position="71"/>
    </location>
</feature>
<protein>
    <submittedName>
        <fullName evidence="2">Uncharacterized protein</fullName>
    </submittedName>
</protein>
<evidence type="ECO:0000256" key="1">
    <source>
        <dbReference type="SAM" id="MobiDB-lite"/>
    </source>
</evidence>
<proteinExistence type="predicted"/>
<keyword evidence="3" id="KW-1185">Reference proteome</keyword>
<sequence>MCYTLRRGLADLSRLGPTKDIGNREIARLYTGLAVSPSVNTDSPNPLPSSSATADTGRVIVSGQQSPGAQDDPVYLSVSVTYRLHIPDPQLSLPPTPICAHPHDISSANTLRQPALSLAQFPLLRIVLLVFKKSALSSI</sequence>
<gene>
    <name evidence="2" type="ORF">PXEA_LOCUS23670</name>
</gene>
<dbReference type="AlphaFoldDB" id="A0A448X7Q5"/>
<dbReference type="Proteomes" id="UP000784294">
    <property type="component" value="Unassembled WGS sequence"/>
</dbReference>
<evidence type="ECO:0000313" key="3">
    <source>
        <dbReference type="Proteomes" id="UP000784294"/>
    </source>
</evidence>
<reference evidence="2" key="1">
    <citation type="submission" date="2018-11" db="EMBL/GenBank/DDBJ databases">
        <authorList>
            <consortium name="Pathogen Informatics"/>
        </authorList>
    </citation>
    <scope>NUCLEOTIDE SEQUENCE</scope>
</reference>
<dbReference type="EMBL" id="CAAALY010110571">
    <property type="protein sequence ID" value="VEL30230.1"/>
    <property type="molecule type" value="Genomic_DNA"/>
</dbReference>
<comment type="caution">
    <text evidence="2">The sequence shown here is derived from an EMBL/GenBank/DDBJ whole genome shotgun (WGS) entry which is preliminary data.</text>
</comment>
<accession>A0A448X7Q5</accession>
<evidence type="ECO:0000313" key="2">
    <source>
        <dbReference type="EMBL" id="VEL30230.1"/>
    </source>
</evidence>
<feature type="compositionally biased region" description="Polar residues" evidence="1">
    <location>
        <begin position="38"/>
        <end position="54"/>
    </location>
</feature>
<name>A0A448X7Q5_9PLAT</name>